<dbReference type="PANTHER" id="PTHR43527:SF2">
    <property type="entry name" value="4-DIPHOSPHOCYTIDYL-2-C-METHYL-D-ERYTHRITOL KINASE, CHLOROPLASTIC"/>
    <property type="match status" value="1"/>
</dbReference>
<dbReference type="RefSeq" id="WP_057790929.1">
    <property type="nucleotide sequence ID" value="NZ_LAXJ01000003.1"/>
</dbReference>
<dbReference type="PIRSF" id="PIRSF010376">
    <property type="entry name" value="IspE"/>
    <property type="match status" value="1"/>
</dbReference>
<proteinExistence type="inferred from homology"/>
<dbReference type="InterPro" id="IPR020568">
    <property type="entry name" value="Ribosomal_Su5_D2-typ_SF"/>
</dbReference>
<feature type="domain" description="GHMP kinase C-terminal" evidence="12">
    <location>
        <begin position="202"/>
        <end position="263"/>
    </location>
</feature>
<keyword evidence="8 10" id="KW-0414">Isoprene biosynthesis</keyword>
<dbReference type="HAMAP" id="MF_00061">
    <property type="entry name" value="IspE"/>
    <property type="match status" value="1"/>
</dbReference>
<feature type="active site" evidence="10">
    <location>
        <position position="127"/>
    </location>
</feature>
<keyword evidence="5 10" id="KW-0547">Nucleotide-binding</keyword>
<dbReference type="AlphaFoldDB" id="A0A0T5NYF6"/>
<evidence type="ECO:0000256" key="1">
    <source>
        <dbReference type="ARBA" id="ARBA00009684"/>
    </source>
</evidence>
<evidence type="ECO:0000256" key="5">
    <source>
        <dbReference type="ARBA" id="ARBA00022741"/>
    </source>
</evidence>
<evidence type="ECO:0000259" key="12">
    <source>
        <dbReference type="Pfam" id="PF08544"/>
    </source>
</evidence>
<dbReference type="PATRIC" id="fig|1641875.4.peg.3041"/>
<sequence>MTAAEGFAPAKINLTLHITGQRDDGMHLLDSLVMFADVGDHLTVALSDTPRLSVTGPMARGVPEDESNLVLRAAQLMGVSADITLDKQLPHAAGVGGGSSDAAATLRVLSRLIDTPIPDDVTPLGADVPICLGNGAARMQGIGEKIVAAHDLPCLHAVLINPGVPMRTFDVFAALVQKNNTPMPGEVPANLGAIEFIDWLRGMRNDLEYPAIAMAPAISQVLGALSVTAGCRLARMTGSGSSCFGLYTGEETARAAEGRLKEENPGWWITATRLNAHP</sequence>
<comment type="similarity">
    <text evidence="1 10">Belongs to the GHMP kinase family. IspE subfamily.</text>
</comment>
<evidence type="ECO:0000256" key="7">
    <source>
        <dbReference type="ARBA" id="ARBA00022840"/>
    </source>
</evidence>
<dbReference type="GO" id="GO:0016114">
    <property type="term" value="P:terpenoid biosynthetic process"/>
    <property type="evidence" value="ECO:0007669"/>
    <property type="project" value="UniProtKB-UniRule"/>
</dbReference>
<keyword evidence="7 10" id="KW-0067">ATP-binding</keyword>
<dbReference type="EMBL" id="LAXJ01000003">
    <property type="protein sequence ID" value="KRS13925.1"/>
    <property type="molecule type" value="Genomic_DNA"/>
</dbReference>
<dbReference type="PANTHER" id="PTHR43527">
    <property type="entry name" value="4-DIPHOSPHOCYTIDYL-2-C-METHYL-D-ERYTHRITOL KINASE, CHLOROPLASTIC"/>
    <property type="match status" value="1"/>
</dbReference>
<evidence type="ECO:0000256" key="3">
    <source>
        <dbReference type="ARBA" id="ARBA00017473"/>
    </source>
</evidence>
<protein>
    <recommendedName>
        <fullName evidence="3 10">4-diphosphocytidyl-2-C-methyl-D-erythritol kinase</fullName>
        <shortName evidence="10">CMK</shortName>
        <ecNumber evidence="2 10">2.7.1.148</ecNumber>
    </recommendedName>
    <alternativeName>
        <fullName evidence="9 10">4-(cytidine-5'-diphospho)-2-C-methyl-D-erythritol kinase</fullName>
    </alternativeName>
</protein>
<dbReference type="Gene3D" id="3.30.70.890">
    <property type="entry name" value="GHMP kinase, C-terminal domain"/>
    <property type="match status" value="1"/>
</dbReference>
<dbReference type="GO" id="GO:0050515">
    <property type="term" value="F:4-(cytidine 5'-diphospho)-2-C-methyl-D-erythritol kinase activity"/>
    <property type="evidence" value="ECO:0007669"/>
    <property type="project" value="UniProtKB-UniRule"/>
</dbReference>
<name>A0A0T5NYF6_9RHOB</name>
<evidence type="ECO:0000256" key="8">
    <source>
        <dbReference type="ARBA" id="ARBA00023229"/>
    </source>
</evidence>
<dbReference type="InterPro" id="IPR013750">
    <property type="entry name" value="GHMP_kinase_C_dom"/>
</dbReference>
<dbReference type="Pfam" id="PF00288">
    <property type="entry name" value="GHMP_kinases_N"/>
    <property type="match status" value="1"/>
</dbReference>
<dbReference type="InterPro" id="IPR004424">
    <property type="entry name" value="IspE"/>
</dbReference>
<dbReference type="STRING" id="1641875.XM53_05100"/>
<evidence type="ECO:0000256" key="6">
    <source>
        <dbReference type="ARBA" id="ARBA00022777"/>
    </source>
</evidence>
<feature type="domain" description="GHMP kinase N-terminal" evidence="11">
    <location>
        <begin position="68"/>
        <end position="128"/>
    </location>
</feature>
<dbReference type="SUPFAM" id="SSF54211">
    <property type="entry name" value="Ribosomal protein S5 domain 2-like"/>
    <property type="match status" value="1"/>
</dbReference>
<keyword evidence="14" id="KW-1185">Reference proteome</keyword>
<comment type="catalytic activity">
    <reaction evidence="10">
        <text>4-CDP-2-C-methyl-D-erythritol + ATP = 4-CDP-2-C-methyl-D-erythritol 2-phosphate + ADP + H(+)</text>
        <dbReference type="Rhea" id="RHEA:18437"/>
        <dbReference type="ChEBI" id="CHEBI:15378"/>
        <dbReference type="ChEBI" id="CHEBI:30616"/>
        <dbReference type="ChEBI" id="CHEBI:57823"/>
        <dbReference type="ChEBI" id="CHEBI:57919"/>
        <dbReference type="ChEBI" id="CHEBI:456216"/>
        <dbReference type="EC" id="2.7.1.148"/>
    </reaction>
</comment>
<accession>A0A0T5NYF6</accession>
<dbReference type="EC" id="2.7.1.148" evidence="2 10"/>
<dbReference type="UniPathway" id="UPA00056">
    <property type="reaction ID" value="UER00094"/>
</dbReference>
<dbReference type="GO" id="GO:0005524">
    <property type="term" value="F:ATP binding"/>
    <property type="evidence" value="ECO:0007669"/>
    <property type="project" value="UniProtKB-UniRule"/>
</dbReference>
<dbReference type="Gene3D" id="3.30.230.10">
    <property type="match status" value="1"/>
</dbReference>
<evidence type="ECO:0000256" key="4">
    <source>
        <dbReference type="ARBA" id="ARBA00022679"/>
    </source>
</evidence>
<keyword evidence="6 10" id="KW-0418">Kinase</keyword>
<feature type="binding site" evidence="10">
    <location>
        <begin position="90"/>
        <end position="100"/>
    </location>
    <ligand>
        <name>ATP</name>
        <dbReference type="ChEBI" id="CHEBI:30616"/>
    </ligand>
</feature>
<dbReference type="GO" id="GO:0019288">
    <property type="term" value="P:isopentenyl diphosphate biosynthetic process, methylerythritol 4-phosphate pathway"/>
    <property type="evidence" value="ECO:0007669"/>
    <property type="project" value="UniProtKB-UniRule"/>
</dbReference>
<evidence type="ECO:0000256" key="9">
    <source>
        <dbReference type="ARBA" id="ARBA00032554"/>
    </source>
</evidence>
<dbReference type="NCBIfam" id="TIGR00154">
    <property type="entry name" value="ispE"/>
    <property type="match status" value="1"/>
</dbReference>
<dbReference type="Proteomes" id="UP000051295">
    <property type="component" value="Unassembled WGS sequence"/>
</dbReference>
<gene>
    <name evidence="10" type="primary">ispE</name>
    <name evidence="13" type="ORF">XM53_05100</name>
</gene>
<comment type="function">
    <text evidence="10">Catalyzes the phosphorylation of the position 2 hydroxy group of 4-diphosphocytidyl-2C-methyl-D-erythritol.</text>
</comment>
<comment type="pathway">
    <text evidence="10">Isoprenoid biosynthesis; isopentenyl diphosphate biosynthesis via DXP pathway; isopentenyl diphosphate from 1-deoxy-D-xylulose 5-phosphate: step 3/6.</text>
</comment>
<comment type="caution">
    <text evidence="13">The sequence shown here is derived from an EMBL/GenBank/DDBJ whole genome shotgun (WGS) entry which is preliminary data.</text>
</comment>
<dbReference type="OrthoDB" id="9809438at2"/>
<dbReference type="InterPro" id="IPR036554">
    <property type="entry name" value="GHMP_kinase_C_sf"/>
</dbReference>
<reference evidence="13 14" key="1">
    <citation type="submission" date="2015-04" db="EMBL/GenBank/DDBJ databases">
        <title>The draft genome sequence of Roseovarius sp.R12b.</title>
        <authorList>
            <person name="Li G."/>
            <person name="Lai Q."/>
            <person name="Shao Z."/>
            <person name="Yan P."/>
        </authorList>
    </citation>
    <scope>NUCLEOTIDE SEQUENCE [LARGE SCALE GENOMIC DNA]</scope>
    <source>
        <strain evidence="13 14">R12B</strain>
    </source>
</reference>
<evidence type="ECO:0000313" key="13">
    <source>
        <dbReference type="EMBL" id="KRS13925.1"/>
    </source>
</evidence>
<dbReference type="SUPFAM" id="SSF55060">
    <property type="entry name" value="GHMP Kinase, C-terminal domain"/>
    <property type="match status" value="1"/>
</dbReference>
<feature type="active site" evidence="10">
    <location>
        <position position="11"/>
    </location>
</feature>
<evidence type="ECO:0000256" key="2">
    <source>
        <dbReference type="ARBA" id="ARBA00012052"/>
    </source>
</evidence>
<evidence type="ECO:0000256" key="10">
    <source>
        <dbReference type="HAMAP-Rule" id="MF_00061"/>
    </source>
</evidence>
<evidence type="ECO:0000313" key="14">
    <source>
        <dbReference type="Proteomes" id="UP000051295"/>
    </source>
</evidence>
<evidence type="ECO:0000259" key="11">
    <source>
        <dbReference type="Pfam" id="PF00288"/>
    </source>
</evidence>
<organism evidence="13 14">
    <name type="scientific">Roseovarius atlanticus</name>
    <dbReference type="NCBI Taxonomy" id="1641875"/>
    <lineage>
        <taxon>Bacteria</taxon>
        <taxon>Pseudomonadati</taxon>
        <taxon>Pseudomonadota</taxon>
        <taxon>Alphaproteobacteria</taxon>
        <taxon>Rhodobacterales</taxon>
        <taxon>Roseobacteraceae</taxon>
        <taxon>Roseovarius</taxon>
    </lineage>
</organism>
<dbReference type="InterPro" id="IPR006204">
    <property type="entry name" value="GHMP_kinase_N_dom"/>
</dbReference>
<dbReference type="Pfam" id="PF08544">
    <property type="entry name" value="GHMP_kinases_C"/>
    <property type="match status" value="1"/>
</dbReference>
<dbReference type="InterPro" id="IPR014721">
    <property type="entry name" value="Ribsml_uS5_D2-typ_fold_subgr"/>
</dbReference>
<dbReference type="NCBIfam" id="NF011202">
    <property type="entry name" value="PRK14608.1"/>
    <property type="match status" value="1"/>
</dbReference>
<keyword evidence="4 10" id="KW-0808">Transferase</keyword>